<evidence type="ECO:0000256" key="5">
    <source>
        <dbReference type="ARBA" id="ARBA00022801"/>
    </source>
</evidence>
<evidence type="ECO:0000259" key="8">
    <source>
        <dbReference type="Pfam" id="PF16113"/>
    </source>
</evidence>
<dbReference type="PANTHER" id="PTHR43176">
    <property type="entry name" value="3-HYDROXYISOBUTYRYL-COA HYDROLASE-RELATED"/>
    <property type="match status" value="1"/>
</dbReference>
<dbReference type="InterPro" id="IPR032259">
    <property type="entry name" value="HIBYL-CoA-H"/>
</dbReference>
<gene>
    <name evidence="9" type="ORF">G5I_03641</name>
</gene>
<dbReference type="GO" id="GO:0003860">
    <property type="term" value="F:3-hydroxyisobutyryl-CoA hydrolase activity"/>
    <property type="evidence" value="ECO:0007669"/>
    <property type="project" value="UniProtKB-EC"/>
</dbReference>
<evidence type="ECO:0000256" key="4">
    <source>
        <dbReference type="ARBA" id="ARBA00016714"/>
    </source>
</evidence>
<dbReference type="InterPro" id="IPR045004">
    <property type="entry name" value="ECH_dom"/>
</dbReference>
<accession>F4WDI8</accession>
<dbReference type="eggNOG" id="KOG1684">
    <property type="taxonomic scope" value="Eukaryota"/>
</dbReference>
<dbReference type="OrthoDB" id="1737613at2759"/>
<comment type="similarity">
    <text evidence="2">Belongs to the enoyl-CoA hydratase/isomerase family.</text>
</comment>
<dbReference type="PANTHER" id="PTHR43176:SF3">
    <property type="entry name" value="3-HYDROXYISOBUTYRYL-COA HYDROLASE, MITOCHONDRIAL"/>
    <property type="match status" value="1"/>
</dbReference>
<evidence type="ECO:0000256" key="7">
    <source>
        <dbReference type="ARBA" id="ARBA00031181"/>
    </source>
</evidence>
<dbReference type="AlphaFoldDB" id="F4WDI8"/>
<comment type="catalytic activity">
    <reaction evidence="1">
        <text>3-hydroxy-2-methylpropanoyl-CoA + H2O = 3-hydroxy-2-methylpropanoate + CoA + H(+)</text>
        <dbReference type="Rhea" id="RHEA:20888"/>
        <dbReference type="ChEBI" id="CHEBI:11805"/>
        <dbReference type="ChEBI" id="CHEBI:15377"/>
        <dbReference type="ChEBI" id="CHEBI:15378"/>
        <dbReference type="ChEBI" id="CHEBI:57287"/>
        <dbReference type="ChEBI" id="CHEBI:57340"/>
        <dbReference type="EC" id="3.1.2.4"/>
    </reaction>
</comment>
<sequence>MSPSSLKITKRAIDEGKEKSLTDCLNIKFRLVCTALIRDDDFYKGVRVFLIDKDRKPLWKHLCLM</sequence>
<dbReference type="SUPFAM" id="SSF52096">
    <property type="entry name" value="ClpP/crotonase"/>
    <property type="match status" value="1"/>
</dbReference>
<dbReference type="EMBL" id="GL888087">
    <property type="protein sequence ID" value="EGI67768.1"/>
    <property type="molecule type" value="Genomic_DNA"/>
</dbReference>
<dbReference type="InterPro" id="IPR029045">
    <property type="entry name" value="ClpP/crotonase-like_dom_sf"/>
</dbReference>
<dbReference type="Pfam" id="PF16113">
    <property type="entry name" value="ECH_2"/>
    <property type="match status" value="1"/>
</dbReference>
<dbReference type="InParanoid" id="F4WDI8"/>
<evidence type="ECO:0000256" key="3">
    <source>
        <dbReference type="ARBA" id="ARBA00011915"/>
    </source>
</evidence>
<keyword evidence="5 9" id="KW-0378">Hydrolase</keyword>
<dbReference type="GO" id="GO:0005739">
    <property type="term" value="C:mitochondrion"/>
    <property type="evidence" value="ECO:0007669"/>
    <property type="project" value="TreeGrafter"/>
</dbReference>
<name>F4WDI8_ACREC</name>
<dbReference type="Proteomes" id="UP000007755">
    <property type="component" value="Unassembled WGS sequence"/>
</dbReference>
<dbReference type="Gene3D" id="3.90.226.10">
    <property type="entry name" value="2-enoyl-CoA Hydratase, Chain A, domain 1"/>
    <property type="match status" value="1"/>
</dbReference>
<protein>
    <recommendedName>
        <fullName evidence="4">3-hydroxyisobutyryl-CoA hydrolase, mitochondrial</fullName>
        <ecNumber evidence="3">3.1.2.4</ecNumber>
    </recommendedName>
    <alternativeName>
        <fullName evidence="7">3-hydroxyisobutyryl-coenzyme A hydrolase</fullName>
    </alternativeName>
</protein>
<evidence type="ECO:0000256" key="2">
    <source>
        <dbReference type="ARBA" id="ARBA00005254"/>
    </source>
</evidence>
<evidence type="ECO:0000256" key="6">
    <source>
        <dbReference type="ARBA" id="ARBA00024871"/>
    </source>
</evidence>
<comment type="function">
    <text evidence="6">Hydrolyzes 3-hydroxyisobutyryl-CoA (HIBYL-CoA), a saline catabolite. Has high activity toward isobutyryl-CoA. Could be an isobutyryl-CoA dehydrogenase that functions in valine catabolism. Also hydrolyzes 3-hydroxypropanoyl-CoA.</text>
</comment>
<dbReference type="GO" id="GO:0006574">
    <property type="term" value="P:L-valine catabolic process"/>
    <property type="evidence" value="ECO:0007669"/>
    <property type="project" value="TreeGrafter"/>
</dbReference>
<evidence type="ECO:0000256" key="1">
    <source>
        <dbReference type="ARBA" id="ARBA00001709"/>
    </source>
</evidence>
<evidence type="ECO:0000313" key="9">
    <source>
        <dbReference type="EMBL" id="EGI67768.1"/>
    </source>
</evidence>
<keyword evidence="10" id="KW-1185">Reference proteome</keyword>
<dbReference type="STRING" id="103372.F4WDI8"/>
<reference evidence="9" key="1">
    <citation type="submission" date="2011-02" db="EMBL/GenBank/DDBJ databases">
        <title>The genome of the leaf-cutting ant Acromyrmex echinatior suggests key adaptations to social evolution and fungus farming.</title>
        <authorList>
            <person name="Nygaard S."/>
            <person name="Zhang G."/>
        </authorList>
    </citation>
    <scope>NUCLEOTIDE SEQUENCE</scope>
</reference>
<proteinExistence type="inferred from homology"/>
<evidence type="ECO:0000313" key="10">
    <source>
        <dbReference type="Proteomes" id="UP000007755"/>
    </source>
</evidence>
<organism evidence="10">
    <name type="scientific">Acromyrmex echinatior</name>
    <name type="common">Panamanian leafcutter ant</name>
    <name type="synonym">Acromyrmex octospinosus echinatior</name>
    <dbReference type="NCBI Taxonomy" id="103372"/>
    <lineage>
        <taxon>Eukaryota</taxon>
        <taxon>Metazoa</taxon>
        <taxon>Ecdysozoa</taxon>
        <taxon>Arthropoda</taxon>
        <taxon>Hexapoda</taxon>
        <taxon>Insecta</taxon>
        <taxon>Pterygota</taxon>
        <taxon>Neoptera</taxon>
        <taxon>Endopterygota</taxon>
        <taxon>Hymenoptera</taxon>
        <taxon>Apocrita</taxon>
        <taxon>Aculeata</taxon>
        <taxon>Formicoidea</taxon>
        <taxon>Formicidae</taxon>
        <taxon>Myrmicinae</taxon>
        <taxon>Acromyrmex</taxon>
    </lineage>
</organism>
<dbReference type="EC" id="3.1.2.4" evidence="3"/>
<feature type="domain" description="Enoyl-CoA hydratase/isomerase" evidence="8">
    <location>
        <begin position="1"/>
        <end position="61"/>
    </location>
</feature>